<keyword evidence="3" id="KW-1185">Reference proteome</keyword>
<evidence type="ECO:0000313" key="3">
    <source>
        <dbReference type="Proteomes" id="UP000692954"/>
    </source>
</evidence>
<name>A0A8S1QV04_9CILI</name>
<reference evidence="2" key="1">
    <citation type="submission" date="2021-01" db="EMBL/GenBank/DDBJ databases">
        <authorList>
            <consortium name="Genoscope - CEA"/>
            <person name="William W."/>
        </authorList>
    </citation>
    <scope>NUCLEOTIDE SEQUENCE</scope>
</reference>
<accession>A0A8S1QV04</accession>
<dbReference type="AlphaFoldDB" id="A0A8S1QV04"/>
<protein>
    <submittedName>
        <fullName evidence="2">Uncharacterized protein</fullName>
    </submittedName>
</protein>
<dbReference type="EMBL" id="CAJJDN010000121">
    <property type="protein sequence ID" value="CAD8119491.1"/>
    <property type="molecule type" value="Genomic_DNA"/>
</dbReference>
<evidence type="ECO:0000256" key="1">
    <source>
        <dbReference type="SAM" id="MobiDB-lite"/>
    </source>
</evidence>
<dbReference type="OrthoDB" id="311057at2759"/>
<organism evidence="2 3">
    <name type="scientific">Paramecium sonneborni</name>
    <dbReference type="NCBI Taxonomy" id="65129"/>
    <lineage>
        <taxon>Eukaryota</taxon>
        <taxon>Sar</taxon>
        <taxon>Alveolata</taxon>
        <taxon>Ciliophora</taxon>
        <taxon>Intramacronucleata</taxon>
        <taxon>Oligohymenophorea</taxon>
        <taxon>Peniculida</taxon>
        <taxon>Parameciidae</taxon>
        <taxon>Paramecium</taxon>
    </lineage>
</organism>
<comment type="caution">
    <text evidence="2">The sequence shown here is derived from an EMBL/GenBank/DDBJ whole genome shotgun (WGS) entry which is preliminary data.</text>
</comment>
<sequence>MFIDQQQEDNLNKDSQSQIPQIPQTGYSQDFLNDYDLEQENLEIQAEQQNFSKLFDELLAYSINPQEETQTQKKKNIKISFFRRGSNQIMKKRQEKRRIRYSKKSLLQTVEQRDFNDFKQSEFQAMCMTLESQGQEGEWQENQQKQVQEQVAIPLGYSCDDQNLMLLNVRNIVNINDNCNNQNNNEINKNKLLMNALLIPNANAIILPNL</sequence>
<dbReference type="Proteomes" id="UP000692954">
    <property type="component" value="Unassembled WGS sequence"/>
</dbReference>
<gene>
    <name evidence="2" type="ORF">PSON_ATCC_30995.1.T1210124</name>
</gene>
<evidence type="ECO:0000313" key="2">
    <source>
        <dbReference type="EMBL" id="CAD8119491.1"/>
    </source>
</evidence>
<feature type="region of interest" description="Disordered" evidence="1">
    <location>
        <begin position="1"/>
        <end position="25"/>
    </location>
</feature>
<proteinExistence type="predicted"/>